<dbReference type="RefSeq" id="WP_167501504.1">
    <property type="nucleotide sequence ID" value="NZ_JAALLH010000001.1"/>
</dbReference>
<dbReference type="Pfam" id="PF20199">
    <property type="entry name" value="RepSA"/>
    <property type="match status" value="1"/>
</dbReference>
<sequence length="492" mass="54600">MKAPLDLRHVASLALRELLTHLDNGHFERVRNQVTAVRGCTRPVQLAGYTETVHARTGRVLHSFNTADEPTGRLLVACNNRRASRCPTCSRTYAGDTYHLIKAGVVGGKNVPSQVRTHPRVFATLTPPSFGPVHGTTWRDRPGCRCGAQHASDDPSIGTPINPARYDYTGAVLFNAHAGELWGRFTTYLRRYVARLLKMTQKATAEVLRVSFAKVAEYQKRGVVHFHAIVRFDGPEGSTTPPPANATAAVLAKAVKLAARHVTLPVFADHIGTHTLRWGRQIDVRQITADDGKGRLTSEAVAGYIAKYATKGAEDTGAIDRPLYCRDCHGRGMNTVPDGTPERCDTCTGTGRESLAHLPVAAHVRQMIRTCWDLGTLPEFADLKLWKWAHMLGFRGHFSTKSRRYSTTLGALRDERRAWRQAQHRELLDLEEVEKPEDAEQVEDTTLVVSDWTFLGIGYSPGEELLAAQVRHDITRARDQAERVKTEGPVWS</sequence>
<protein>
    <submittedName>
        <fullName evidence="1">Replication initiation protein</fullName>
    </submittedName>
</protein>
<evidence type="ECO:0000313" key="2">
    <source>
        <dbReference type="Proteomes" id="UP000536624"/>
    </source>
</evidence>
<dbReference type="Proteomes" id="UP000536624">
    <property type="component" value="Unassembled WGS sequence"/>
</dbReference>
<dbReference type="InterPro" id="IPR046828">
    <property type="entry name" value="RepSA"/>
</dbReference>
<accession>A0A7X5X2D9</accession>
<evidence type="ECO:0000313" key="1">
    <source>
        <dbReference type="EMBL" id="NIY65384.1"/>
    </source>
</evidence>
<organism evidence="1 2">
    <name type="scientific">Streptomyces malaysiensis</name>
    <dbReference type="NCBI Taxonomy" id="92644"/>
    <lineage>
        <taxon>Bacteria</taxon>
        <taxon>Bacillati</taxon>
        <taxon>Actinomycetota</taxon>
        <taxon>Actinomycetes</taxon>
        <taxon>Kitasatosporales</taxon>
        <taxon>Streptomycetaceae</taxon>
        <taxon>Streptomyces</taxon>
        <taxon>Streptomyces violaceusniger group</taxon>
    </lineage>
</organism>
<proteinExistence type="predicted"/>
<gene>
    <name evidence="1" type="ORF">SMALB_3374</name>
</gene>
<name>A0A7X5X2D9_STRMQ</name>
<dbReference type="EMBL" id="JAALLH010000001">
    <property type="protein sequence ID" value="NIY65384.1"/>
    <property type="molecule type" value="Genomic_DNA"/>
</dbReference>
<dbReference type="AlphaFoldDB" id="A0A7X5X2D9"/>
<reference evidence="1 2" key="1">
    <citation type="submission" date="2020-02" db="EMBL/GenBank/DDBJ databases">
        <title>Streptomyces malaysiensis DSM14702 (JHCC583434, PFL_A843) Genome sequencing and assembly.</title>
        <authorList>
            <person name="Samborskyy M."/>
        </authorList>
    </citation>
    <scope>NUCLEOTIDE SEQUENCE [LARGE SCALE GENOMIC DNA]</scope>
    <source>
        <strain evidence="1 2">DSM 14702</strain>
    </source>
</reference>
<comment type="caution">
    <text evidence="1">The sequence shown here is derived from an EMBL/GenBank/DDBJ whole genome shotgun (WGS) entry which is preliminary data.</text>
</comment>
<dbReference type="InterPro" id="IPR036410">
    <property type="entry name" value="HSP_DnaJ_Cys-rich_dom_sf"/>
</dbReference>
<dbReference type="SUPFAM" id="SSF57938">
    <property type="entry name" value="DnaJ/Hsp40 cysteine-rich domain"/>
    <property type="match status" value="1"/>
</dbReference>